<dbReference type="RefSeq" id="WP_286293351.1">
    <property type="nucleotide sequence ID" value="NZ_AP024718.1"/>
</dbReference>
<reference evidence="4" key="1">
    <citation type="journal article" date="2024" name="Int. J. Syst. Evol. Microbiol.">
        <title>Methylomarinovum tepidoasis sp. nov., a moderately thermophilic methanotroph of the family Methylothermaceae isolated from a deep-sea hydrothermal field.</title>
        <authorList>
            <person name="Hirayama H."/>
            <person name="Takaki Y."/>
            <person name="Abe M."/>
            <person name="Miyazaki M."/>
            <person name="Uematsu K."/>
            <person name="Matsui Y."/>
            <person name="Takai K."/>
        </authorList>
    </citation>
    <scope>NUCLEOTIDE SEQUENCE [LARGE SCALE GENOMIC DNA]</scope>
    <source>
        <strain evidence="4">IN45</strain>
    </source>
</reference>
<dbReference type="Pfam" id="PF09983">
    <property type="entry name" value="JetD_C"/>
    <property type="match status" value="1"/>
</dbReference>
<dbReference type="InterPro" id="IPR024537">
    <property type="entry name" value="DUF3322"/>
</dbReference>
<proteinExistence type="predicted"/>
<evidence type="ECO:0008006" key="5">
    <source>
        <dbReference type="Google" id="ProtNLM"/>
    </source>
</evidence>
<keyword evidence="4" id="KW-1185">Reference proteome</keyword>
<dbReference type="InterPro" id="IPR024534">
    <property type="entry name" value="JetD_C"/>
</dbReference>
<dbReference type="Pfam" id="PF11795">
    <property type="entry name" value="DUF3322"/>
    <property type="match status" value="1"/>
</dbReference>
<evidence type="ECO:0000313" key="3">
    <source>
        <dbReference type="EMBL" id="BCX88253.1"/>
    </source>
</evidence>
<dbReference type="AlphaFoldDB" id="A0AAU9CDI3"/>
<gene>
    <name evidence="3" type="ORF">MIN45_P0622</name>
</gene>
<protein>
    <recommendedName>
        <fullName evidence="5">DUF3322 and DUF2220 domain-containing protein</fullName>
    </recommendedName>
</protein>
<sequence length="388" mass="44807">MTAASWTTPANLRQRLQKRWRRGDFLAGAVAFPLRLPLKGPPAAAVTGQFEAVRAWVRAWQAQEGRLELEWRSVRAAIGSQRLPTAVVFADRVRLLRFLGRQAEQDTRRFEALRAETLARFPELADWLQRHPFTVLKEAAHWDKVLAVLDWFKSHPRSGLYLRQLDIAGADTKFIESRRKLFMDLLDQVLLSEAIDERHRGAAAFEARYGLRPKPVLLRFRLLDPALYLHGLSDLSVPLAEFARLELRAERIFVTENEVNFLAFPPVARGLVIFGRGFNVAVLGEIPWLRRRDLFYWGDIDTHGFAILNRLRAHLPQVHSLLMDRATLLAYRHAWVEELSPTAAALARLTPEECALYEDLRRDRLGKRVRLEQERVGYGWVRRYLEGL</sequence>
<feature type="domain" description="Wadjet protein JetD C-terminal" evidence="1">
    <location>
        <begin position="210"/>
        <end position="384"/>
    </location>
</feature>
<organism evidence="3 4">
    <name type="scientific">Methylomarinovum tepidoasis</name>
    <dbReference type="NCBI Taxonomy" id="2840183"/>
    <lineage>
        <taxon>Bacteria</taxon>
        <taxon>Pseudomonadati</taxon>
        <taxon>Pseudomonadota</taxon>
        <taxon>Gammaproteobacteria</taxon>
        <taxon>Methylococcales</taxon>
        <taxon>Methylothermaceae</taxon>
        <taxon>Methylomarinovum</taxon>
    </lineage>
</organism>
<evidence type="ECO:0000259" key="2">
    <source>
        <dbReference type="Pfam" id="PF11795"/>
    </source>
</evidence>
<name>A0AAU9CDI3_9GAMM</name>
<accession>A0AAU9CDI3</accession>
<dbReference type="EMBL" id="AP024718">
    <property type="protein sequence ID" value="BCX88253.1"/>
    <property type="molecule type" value="Genomic_DNA"/>
</dbReference>
<dbReference type="InterPro" id="IPR014544">
    <property type="entry name" value="UCP028408"/>
</dbReference>
<dbReference type="KEGG" id="meiy:MIN45_P0622"/>
<dbReference type="PIRSF" id="PIRSF028408">
    <property type="entry name" value="UCP028408"/>
    <property type="match status" value="1"/>
</dbReference>
<evidence type="ECO:0000259" key="1">
    <source>
        <dbReference type="Pfam" id="PF09983"/>
    </source>
</evidence>
<evidence type="ECO:0000313" key="4">
    <source>
        <dbReference type="Proteomes" id="UP001321450"/>
    </source>
</evidence>
<feature type="domain" description="DUF3322" evidence="2">
    <location>
        <begin position="9"/>
        <end position="187"/>
    </location>
</feature>
<dbReference type="Proteomes" id="UP001321450">
    <property type="component" value="Chromosome"/>
</dbReference>